<sequence>MAGATWKGEVVRVQQDSSLPITSRCNRILEILKQNGLCYRQCIEPKMILVHVKNRGGQLVSVADVHSKGAVMAQIGFSMAKIGESICFELPSAMANKDQVIETNRSLAQLSQNQLCEPLGCERFASVSSSHLVTFLRAVQAGCKTTEPEISTGGYLSLDSMCQKKDDLKEMVITGWEWQVIDSQVDLKKAQEAAMASRPACANYIAAITAFVKQFAGGDAFPLLKLLQSIGLSAEFTELLAYTDFKCPATTYPWIRLAMAACHMCAPKQYIRDGISRLLTSADFSKLKQKGVAVQLAAAEKLLNEAWALCGQSSLTLDQQAQPMGRYLTRLALFLVGKGSKGPEGKNYKQFEDITDLFTQELMNMKAHGSMDLAEQLPSSSASVDKAVQPTALEANSDPALIALAHFKNLEVGKHYTFAKDPLKVYKFESIGATTAVLLHKPFFGALEKLEVEHKDLKGLRAWEKSVPSLQPAATLTALQPSACLMAEFGRAKAQHWLYQKYHELGDFNVVVSTTSQLFANSKFNKNDLVLLPLGQVVLQKKEKINKSSVVLQMAGWKFEEVLVVTHTKCNFEKKSGHWCPFYWCKEAKDDKDKDDATCEKATLTRATVKHHELTIPCLKNKVALQIGSPLLVEFQEESKKKKKKKSRD</sequence>
<gene>
    <name evidence="1" type="ORF">C1SCF055_LOCUS8472</name>
</gene>
<protein>
    <submittedName>
        <fullName evidence="1">Uncharacterized protein</fullName>
    </submittedName>
</protein>
<dbReference type="AlphaFoldDB" id="A0A9P1BW76"/>
<proteinExistence type="predicted"/>
<keyword evidence="3" id="KW-1185">Reference proteome</keyword>
<evidence type="ECO:0000313" key="3">
    <source>
        <dbReference type="Proteomes" id="UP001152797"/>
    </source>
</evidence>
<organism evidence="1">
    <name type="scientific">Cladocopium goreaui</name>
    <dbReference type="NCBI Taxonomy" id="2562237"/>
    <lineage>
        <taxon>Eukaryota</taxon>
        <taxon>Sar</taxon>
        <taxon>Alveolata</taxon>
        <taxon>Dinophyceae</taxon>
        <taxon>Suessiales</taxon>
        <taxon>Symbiodiniaceae</taxon>
        <taxon>Cladocopium</taxon>
    </lineage>
</organism>
<dbReference type="EMBL" id="CAMXCT020000569">
    <property type="protein sequence ID" value="CAL1133984.1"/>
    <property type="molecule type" value="Genomic_DNA"/>
</dbReference>
<dbReference type="Proteomes" id="UP001152797">
    <property type="component" value="Unassembled WGS sequence"/>
</dbReference>
<evidence type="ECO:0000313" key="2">
    <source>
        <dbReference type="EMBL" id="CAL1133984.1"/>
    </source>
</evidence>
<reference evidence="1" key="1">
    <citation type="submission" date="2022-10" db="EMBL/GenBank/DDBJ databases">
        <authorList>
            <person name="Chen Y."/>
            <person name="Dougan E. K."/>
            <person name="Chan C."/>
            <person name="Rhodes N."/>
            <person name="Thang M."/>
        </authorList>
    </citation>
    <scope>NUCLEOTIDE SEQUENCE</scope>
</reference>
<comment type="caution">
    <text evidence="1">The sequence shown here is derived from an EMBL/GenBank/DDBJ whole genome shotgun (WGS) entry which is preliminary data.</text>
</comment>
<accession>A0A9P1BW76</accession>
<name>A0A9P1BW76_9DINO</name>
<evidence type="ECO:0000313" key="1">
    <source>
        <dbReference type="EMBL" id="CAI3980609.1"/>
    </source>
</evidence>
<dbReference type="EMBL" id="CAMXCT030000569">
    <property type="protein sequence ID" value="CAL4767921.1"/>
    <property type="molecule type" value="Genomic_DNA"/>
</dbReference>
<dbReference type="EMBL" id="CAMXCT010000569">
    <property type="protein sequence ID" value="CAI3980609.1"/>
    <property type="molecule type" value="Genomic_DNA"/>
</dbReference>
<reference evidence="2" key="2">
    <citation type="submission" date="2024-04" db="EMBL/GenBank/DDBJ databases">
        <authorList>
            <person name="Chen Y."/>
            <person name="Shah S."/>
            <person name="Dougan E. K."/>
            <person name="Thang M."/>
            <person name="Chan C."/>
        </authorList>
    </citation>
    <scope>NUCLEOTIDE SEQUENCE [LARGE SCALE GENOMIC DNA]</scope>
</reference>